<accession>A0A7W8BYC1</accession>
<dbReference type="InterPro" id="IPR036890">
    <property type="entry name" value="HATPase_C_sf"/>
</dbReference>
<evidence type="ECO:0000313" key="2">
    <source>
        <dbReference type="Proteomes" id="UP000539075"/>
    </source>
</evidence>
<gene>
    <name evidence="1" type="ORF">HNQ38_000255</name>
</gene>
<reference evidence="1 2" key="1">
    <citation type="submission" date="2020-08" db="EMBL/GenBank/DDBJ databases">
        <title>Genomic Encyclopedia of Type Strains, Phase IV (KMG-IV): sequencing the most valuable type-strain genomes for metagenomic binning, comparative biology and taxonomic classification.</title>
        <authorList>
            <person name="Goeker M."/>
        </authorList>
    </citation>
    <scope>NUCLEOTIDE SEQUENCE [LARGE SCALE GENOMIC DNA]</scope>
    <source>
        <strain evidence="1 2">DSM 11275</strain>
    </source>
</reference>
<organism evidence="1 2">
    <name type="scientific">Desulfovibrio intestinalis</name>
    <dbReference type="NCBI Taxonomy" id="58621"/>
    <lineage>
        <taxon>Bacteria</taxon>
        <taxon>Pseudomonadati</taxon>
        <taxon>Thermodesulfobacteriota</taxon>
        <taxon>Desulfovibrionia</taxon>
        <taxon>Desulfovibrionales</taxon>
        <taxon>Desulfovibrionaceae</taxon>
        <taxon>Desulfovibrio</taxon>
    </lineage>
</organism>
<sequence length="696" mass="78574">MSLTTNLAGRLRNTPLPRTHALLPLFEAVVNSIHACENEAGSATEGRSITVHILREPKETPQVDLLNDEPRKAGVEALPEIKGFTIIDNGVGFNDANMESFKTLDSDYKEQKGCRGVGRLLWLKAFKTVEVLSRYAEPNGSMRQRNFSFSKEGVMPSAPEGKPTTATTIQTTVTMSEFYPAYRKYAPKTIHKISELLLEHCLWYFIREGGRPQIKLIDGDESVELDALFDSYTLGNIEYDFASIGSHRFELTYIKARNPSLSNHEICYCAASRLVKKVNITNKIPGLYKRIADQYGAFAYMCFVTSPFLDERVRSERTGFEIEDSRSEGDQGSLFNATVGVIVNDIVFDDIDKVVLSKISEKIGDTLATSQQTGRQRVEVFVDNTAPKYKSIMRHYPNFSVDPDTTDKELDILLYKKLSELEVEVISKGHELSTPEENEPFEDYSERLNDYLAKVNDIKMADLANYVFHRKVVLDFFEEIILRHRDGKYSQENIVHRLIMPMQVESDEIKLENANLWLIDERLAFHNYLASDKALKVMPITESEETVRPDIVSLGVYDNPLLVNNGKQLPLASITVIEIKRPMRNDFSEGEEDNPIEQALAYVKKIRAGGTKTKDGRAIPQSASIPAFCYILADLTPTMETRAQNAALTVTSDHMGYFGYNPSHNAYIEVIGFDRLITAAKERNKAFFDKLGLPSN</sequence>
<dbReference type="EMBL" id="JACHGO010000001">
    <property type="protein sequence ID" value="MBB5142192.1"/>
    <property type="molecule type" value="Genomic_DNA"/>
</dbReference>
<name>A0A7W8BYC1_9BACT</name>
<protein>
    <recommendedName>
        <fullName evidence="3">ATP-binding protein</fullName>
    </recommendedName>
</protein>
<evidence type="ECO:0000313" key="1">
    <source>
        <dbReference type="EMBL" id="MBB5142192.1"/>
    </source>
</evidence>
<dbReference type="SUPFAM" id="SSF55874">
    <property type="entry name" value="ATPase domain of HSP90 chaperone/DNA topoisomerase II/histidine kinase"/>
    <property type="match status" value="1"/>
</dbReference>
<evidence type="ECO:0008006" key="3">
    <source>
        <dbReference type="Google" id="ProtNLM"/>
    </source>
</evidence>
<keyword evidence="2" id="KW-1185">Reference proteome</keyword>
<dbReference type="RefSeq" id="WP_183717466.1">
    <property type="nucleotide sequence ID" value="NZ_JACHGO010000001.1"/>
</dbReference>
<proteinExistence type="predicted"/>
<comment type="caution">
    <text evidence="1">The sequence shown here is derived from an EMBL/GenBank/DDBJ whole genome shotgun (WGS) entry which is preliminary data.</text>
</comment>
<dbReference type="AlphaFoldDB" id="A0A7W8BYC1"/>
<dbReference type="Proteomes" id="UP000539075">
    <property type="component" value="Unassembled WGS sequence"/>
</dbReference>